<reference evidence="1" key="1">
    <citation type="submission" date="2021-01" db="EMBL/GenBank/DDBJ databases">
        <title>Chromosome-level genome assembly of a human fungal pathogen reveals clustering of transcriptionally co-regulated genes.</title>
        <authorList>
            <person name="Voorhies M."/>
            <person name="Cohen S."/>
            <person name="Shea T.P."/>
            <person name="Petrus S."/>
            <person name="Munoz J.F."/>
            <person name="Poplawski S."/>
            <person name="Goldman W.E."/>
            <person name="Michael T."/>
            <person name="Cuomo C.A."/>
            <person name="Sil A."/>
            <person name="Beyhan S."/>
        </authorList>
    </citation>
    <scope>NUCLEOTIDE SEQUENCE</scope>
    <source>
        <strain evidence="1">H88</strain>
    </source>
</reference>
<dbReference type="AlphaFoldDB" id="A0A8A1LM09"/>
<organism evidence="1 2">
    <name type="scientific">Ajellomyces capsulatus (strain H88)</name>
    <name type="common">Darling's disease fungus</name>
    <name type="synonym">Histoplasma capsulatum</name>
    <dbReference type="NCBI Taxonomy" id="544711"/>
    <lineage>
        <taxon>Eukaryota</taxon>
        <taxon>Fungi</taxon>
        <taxon>Dikarya</taxon>
        <taxon>Ascomycota</taxon>
        <taxon>Pezizomycotina</taxon>
        <taxon>Eurotiomycetes</taxon>
        <taxon>Eurotiomycetidae</taxon>
        <taxon>Onygenales</taxon>
        <taxon>Ajellomycetaceae</taxon>
        <taxon>Histoplasma</taxon>
    </lineage>
</organism>
<accession>A0A8A1LM09</accession>
<dbReference type="VEuPathDB" id="FungiDB:I7I53_00960"/>
<evidence type="ECO:0000313" key="1">
    <source>
        <dbReference type="EMBL" id="QSS53643.1"/>
    </source>
</evidence>
<protein>
    <submittedName>
        <fullName evidence="1">Uncharacterized protein</fullName>
    </submittedName>
</protein>
<dbReference type="Proteomes" id="UP000663419">
    <property type="component" value="Chromosome 3"/>
</dbReference>
<sequence>MDWRYPILARSRYVSEISRLINETVSRATLPQRISNLFVEMASGNLIFIITASCGRERTIYP</sequence>
<name>A0A8A1LM09_AJEC8</name>
<evidence type="ECO:0000313" key="2">
    <source>
        <dbReference type="Proteomes" id="UP000663419"/>
    </source>
</evidence>
<proteinExistence type="predicted"/>
<dbReference type="EMBL" id="CP069104">
    <property type="protein sequence ID" value="QSS53643.1"/>
    <property type="molecule type" value="Genomic_DNA"/>
</dbReference>
<gene>
    <name evidence="1" type="ORF">I7I53_00960</name>
</gene>